<feature type="domain" description="Glycoside hydrolase family 2 immunoglobulin-like beta-sandwich" evidence="8">
    <location>
        <begin position="197"/>
        <end position="294"/>
    </location>
</feature>
<evidence type="ECO:0000313" key="12">
    <source>
        <dbReference type="EMBL" id="REG29477.1"/>
    </source>
</evidence>
<evidence type="ECO:0000259" key="9">
    <source>
        <dbReference type="Pfam" id="PF02836"/>
    </source>
</evidence>
<dbReference type="GO" id="GO:0004567">
    <property type="term" value="F:beta-mannosidase activity"/>
    <property type="evidence" value="ECO:0007669"/>
    <property type="project" value="UniProtKB-EC"/>
</dbReference>
<protein>
    <recommendedName>
        <fullName evidence="3">beta-mannosidase</fullName>
        <ecNumber evidence="3">3.2.1.25</ecNumber>
    </recommendedName>
</protein>
<evidence type="ECO:0000313" key="14">
    <source>
        <dbReference type="Proteomes" id="UP000256345"/>
    </source>
</evidence>
<evidence type="ECO:0000256" key="2">
    <source>
        <dbReference type="ARBA" id="ARBA00007401"/>
    </source>
</evidence>
<sequence length="701" mass="77806">MALLGWLLWASPGASAATERTGVRDLAGPWHYVVGDLSAPPAALPTGLSLPTLPVPSNWYRQGLDHAGVVWLMREVELGEAPAWVLHFQGVDYAAEVFLDGRKLGGHTGYFAPFSVRVPPEVKPGRHLLAVRVDSPNERPEDFSLHKRLIKGVLSHHDTRPGGAWSMWGQEANTGGIWGAVSLVPLQAGWLEEARAVTLEASESLARLEVSARLTHTAGTGPLTVRYRIEDPKGRTVAEGTLLPKGERLSAEVRLEKPRRWWPAELGTPELHRLHLRVEGSQGADTLALPFGVRTVERDAQGRLLLNGVPFFLRGTNYIPSLYLADLTDGRLQKDLALMRKANVNAVRVHAHVTHPDFYTLADREGLLVWQDFPLQWGYQDTEAFTREAVRQLRELLGLLGHHPSLVFWSAHNEAPWSSDWMVYKYPDYDPEQNRALDQELGRVLATEDPSRPSQQNSPPAEHLWMGWYSGSWRDFRKPTSQPLVSEFGAQAVPDLPTLQTFLQPGQLWPLEGPNLEVWSYHNFQLKELTEIAKVPVGKSVEELISNTQQYQARLTQSAAESLRLQKWQPVAGVFQFMFVEHWPSVNWGVVDYLRNPKPGHAALARAYQPLLPIAATRGARGLGLYVVNDGLEPLEGVRLLISSRGGKGREVKLSVPANAVLPLDVTLPLPAQGEGLSLRLVGPRGKVLSENVYPPGFFAP</sequence>
<dbReference type="PANTHER" id="PTHR43730">
    <property type="entry name" value="BETA-MANNOSIDASE"/>
    <property type="match status" value="1"/>
</dbReference>
<dbReference type="InterPro" id="IPR017853">
    <property type="entry name" value="GH"/>
</dbReference>
<dbReference type="InterPro" id="IPR008979">
    <property type="entry name" value="Galactose-bd-like_sf"/>
</dbReference>
<dbReference type="SUPFAM" id="SSF51445">
    <property type="entry name" value="(Trans)glycosidases"/>
    <property type="match status" value="1"/>
</dbReference>
<dbReference type="InterPro" id="IPR036156">
    <property type="entry name" value="Beta-gal/glucu_dom_sf"/>
</dbReference>
<dbReference type="Pfam" id="PF22666">
    <property type="entry name" value="Glyco_hydro_2_N2"/>
    <property type="match status" value="1"/>
</dbReference>
<reference evidence="12 14" key="2">
    <citation type="submission" date="2018-08" db="EMBL/GenBank/DDBJ databases">
        <title>Genomic Encyclopedia of Archaeal and Bacterial Type Strains, Phase II (KMG-II): from individual species to whole genera.</title>
        <authorList>
            <person name="Goeker M."/>
        </authorList>
    </citation>
    <scope>NUCLEOTIDE SEQUENCE [LARGE SCALE GENOMIC DNA]</scope>
    <source>
        <strain evidence="12 14">DSM 2261</strain>
    </source>
</reference>
<dbReference type="GO" id="GO:0005975">
    <property type="term" value="P:carbohydrate metabolic process"/>
    <property type="evidence" value="ECO:0007669"/>
    <property type="project" value="InterPro"/>
</dbReference>
<evidence type="ECO:0000256" key="7">
    <source>
        <dbReference type="SAM" id="SignalP"/>
    </source>
</evidence>
<dbReference type="Gene3D" id="3.20.20.80">
    <property type="entry name" value="Glycosidases"/>
    <property type="match status" value="1"/>
</dbReference>
<dbReference type="InterPro" id="IPR013783">
    <property type="entry name" value="Ig-like_fold"/>
</dbReference>
<dbReference type="Proteomes" id="UP000256345">
    <property type="component" value="Unassembled WGS sequence"/>
</dbReference>
<dbReference type="InterPro" id="IPR006102">
    <property type="entry name" value="Ig-like_GH2"/>
</dbReference>
<feature type="chain" id="PRO_5042224186" description="beta-mannosidase" evidence="7">
    <location>
        <begin position="17"/>
        <end position="701"/>
    </location>
</feature>
<gene>
    <name evidence="11" type="ORF">AA314_09350</name>
    <name evidence="12" type="ORF">ATI61_107173</name>
</gene>
<dbReference type="Gene3D" id="2.60.120.260">
    <property type="entry name" value="Galactose-binding domain-like"/>
    <property type="match status" value="1"/>
</dbReference>
<evidence type="ECO:0000313" key="11">
    <source>
        <dbReference type="EMBL" id="AKJ07724.1"/>
    </source>
</evidence>
<dbReference type="SUPFAM" id="SSF49303">
    <property type="entry name" value="beta-Galactosidase/glucuronidase domain"/>
    <property type="match status" value="1"/>
</dbReference>
<dbReference type="EMBL" id="QUMU01000007">
    <property type="protein sequence ID" value="REG29477.1"/>
    <property type="molecule type" value="Genomic_DNA"/>
</dbReference>
<dbReference type="InterPro" id="IPR050887">
    <property type="entry name" value="Beta-mannosidase_GH2"/>
</dbReference>
<keyword evidence="14" id="KW-1185">Reference proteome</keyword>
<feature type="domain" description="Glycoside hydrolase family 2 catalytic" evidence="9">
    <location>
        <begin position="302"/>
        <end position="420"/>
    </location>
</feature>
<comment type="catalytic activity">
    <reaction evidence="1">
        <text>Hydrolysis of terminal, non-reducing beta-D-mannose residues in beta-D-mannosides.</text>
        <dbReference type="EC" id="3.2.1.25"/>
    </reaction>
</comment>
<dbReference type="EC" id="3.2.1.25" evidence="3"/>
<evidence type="ECO:0000256" key="3">
    <source>
        <dbReference type="ARBA" id="ARBA00012754"/>
    </source>
</evidence>
<dbReference type="RefSeq" id="WP_053067245.1">
    <property type="nucleotide sequence ID" value="NZ_CP011509.1"/>
</dbReference>
<accession>A0AAC8QHT4</accession>
<keyword evidence="5" id="KW-0378">Hydrolase</keyword>
<keyword evidence="4 7" id="KW-0732">Signal</keyword>
<dbReference type="AlphaFoldDB" id="A0AAC8QHT4"/>
<dbReference type="Gene3D" id="2.60.40.10">
    <property type="entry name" value="Immunoglobulins"/>
    <property type="match status" value="1"/>
</dbReference>
<organism evidence="11 13">
    <name type="scientific">Archangium gephyra</name>
    <dbReference type="NCBI Taxonomy" id="48"/>
    <lineage>
        <taxon>Bacteria</taxon>
        <taxon>Pseudomonadati</taxon>
        <taxon>Myxococcota</taxon>
        <taxon>Myxococcia</taxon>
        <taxon>Myxococcales</taxon>
        <taxon>Cystobacterineae</taxon>
        <taxon>Archangiaceae</taxon>
        <taxon>Archangium</taxon>
    </lineage>
</organism>
<evidence type="ECO:0000256" key="5">
    <source>
        <dbReference type="ARBA" id="ARBA00022801"/>
    </source>
</evidence>
<evidence type="ECO:0000256" key="1">
    <source>
        <dbReference type="ARBA" id="ARBA00000829"/>
    </source>
</evidence>
<feature type="signal peptide" evidence="7">
    <location>
        <begin position="1"/>
        <end position="16"/>
    </location>
</feature>
<comment type="similarity">
    <text evidence="2">Belongs to the glycosyl hydrolase 2 family.</text>
</comment>
<evidence type="ECO:0000259" key="10">
    <source>
        <dbReference type="Pfam" id="PF22666"/>
    </source>
</evidence>
<dbReference type="Pfam" id="PF00703">
    <property type="entry name" value="Glyco_hydro_2"/>
    <property type="match status" value="1"/>
</dbReference>
<evidence type="ECO:0000259" key="8">
    <source>
        <dbReference type="Pfam" id="PF00703"/>
    </source>
</evidence>
<feature type="domain" description="Beta-mannosidase-like galactose-binding" evidence="10">
    <location>
        <begin position="80"/>
        <end position="178"/>
    </location>
</feature>
<keyword evidence="6" id="KW-0326">Glycosidase</keyword>
<dbReference type="InterPro" id="IPR054593">
    <property type="entry name" value="Beta-mannosidase-like_N2"/>
</dbReference>
<dbReference type="InterPro" id="IPR006103">
    <property type="entry name" value="Glyco_hydro_2_cat"/>
</dbReference>
<dbReference type="GO" id="GO:0006516">
    <property type="term" value="P:glycoprotein catabolic process"/>
    <property type="evidence" value="ECO:0007669"/>
    <property type="project" value="TreeGrafter"/>
</dbReference>
<dbReference type="PANTHER" id="PTHR43730:SF1">
    <property type="entry name" value="BETA-MANNOSIDASE"/>
    <property type="match status" value="1"/>
</dbReference>
<dbReference type="Proteomes" id="UP000035579">
    <property type="component" value="Chromosome"/>
</dbReference>
<proteinExistence type="inferred from homology"/>
<name>A0AAC8QHT4_9BACT</name>
<dbReference type="SUPFAM" id="SSF49785">
    <property type="entry name" value="Galactose-binding domain-like"/>
    <property type="match status" value="1"/>
</dbReference>
<dbReference type="KEGG" id="age:AA314_09350"/>
<evidence type="ECO:0000313" key="13">
    <source>
        <dbReference type="Proteomes" id="UP000035579"/>
    </source>
</evidence>
<evidence type="ECO:0000256" key="6">
    <source>
        <dbReference type="ARBA" id="ARBA00023295"/>
    </source>
</evidence>
<reference evidence="11 13" key="1">
    <citation type="submission" date="2015-05" db="EMBL/GenBank/DDBJ databases">
        <title>Genome assembly of Archangium gephyra DSM 2261.</title>
        <authorList>
            <person name="Sharma G."/>
            <person name="Subramanian S."/>
        </authorList>
    </citation>
    <scope>NUCLEOTIDE SEQUENCE [LARGE SCALE GENOMIC DNA]</scope>
    <source>
        <strain evidence="11 13">DSM 2261</strain>
    </source>
</reference>
<evidence type="ECO:0000256" key="4">
    <source>
        <dbReference type="ARBA" id="ARBA00022729"/>
    </source>
</evidence>
<dbReference type="EMBL" id="CP011509">
    <property type="protein sequence ID" value="AKJ07724.1"/>
    <property type="molecule type" value="Genomic_DNA"/>
</dbReference>
<dbReference type="Pfam" id="PF02836">
    <property type="entry name" value="Glyco_hydro_2_C"/>
    <property type="match status" value="1"/>
</dbReference>